<dbReference type="STRING" id="861299.J421_4058"/>
<evidence type="ECO:0000256" key="2">
    <source>
        <dbReference type="ARBA" id="ARBA00022475"/>
    </source>
</evidence>
<evidence type="ECO:0000256" key="5">
    <source>
        <dbReference type="ARBA" id="ARBA00023136"/>
    </source>
</evidence>
<evidence type="ECO:0000256" key="7">
    <source>
        <dbReference type="SAM" id="Phobius"/>
    </source>
</evidence>
<dbReference type="RefSeq" id="WP_025413039.1">
    <property type="nucleotide sequence ID" value="NZ_CP007128.1"/>
</dbReference>
<dbReference type="Pfam" id="PF02687">
    <property type="entry name" value="FtsX"/>
    <property type="match status" value="1"/>
</dbReference>
<dbReference type="PATRIC" id="fig|861299.3.peg.4115"/>
<proteinExistence type="inferred from homology"/>
<evidence type="ECO:0000256" key="1">
    <source>
        <dbReference type="ARBA" id="ARBA00004651"/>
    </source>
</evidence>
<comment type="subcellular location">
    <subcellularLocation>
        <location evidence="1">Cell membrane</location>
        <topology evidence="1">Multi-pass membrane protein</topology>
    </subcellularLocation>
</comment>
<dbReference type="KEGG" id="gba:J421_4058"/>
<keyword evidence="2" id="KW-1003">Cell membrane</keyword>
<keyword evidence="3 7" id="KW-0812">Transmembrane</keyword>
<feature type="domain" description="ABC3 transporter permease C-terminal" evidence="8">
    <location>
        <begin position="2"/>
        <end position="82"/>
    </location>
</feature>
<evidence type="ECO:0000313" key="10">
    <source>
        <dbReference type="Proteomes" id="UP000019151"/>
    </source>
</evidence>
<dbReference type="AlphaFoldDB" id="W0RMN8"/>
<keyword evidence="5 7" id="KW-0472">Membrane</keyword>
<dbReference type="InterPro" id="IPR050250">
    <property type="entry name" value="Macrolide_Exporter_MacB"/>
</dbReference>
<dbReference type="InParanoid" id="W0RMN8"/>
<comment type="similarity">
    <text evidence="6">Belongs to the ABC-4 integral membrane protein family.</text>
</comment>
<dbReference type="PANTHER" id="PTHR30572">
    <property type="entry name" value="MEMBRANE COMPONENT OF TRANSPORTER-RELATED"/>
    <property type="match status" value="1"/>
</dbReference>
<gene>
    <name evidence="9" type="ORF">J421_4058</name>
</gene>
<dbReference type="EMBL" id="CP007128">
    <property type="protein sequence ID" value="AHG91595.1"/>
    <property type="molecule type" value="Genomic_DNA"/>
</dbReference>
<evidence type="ECO:0000256" key="3">
    <source>
        <dbReference type="ARBA" id="ARBA00022692"/>
    </source>
</evidence>
<dbReference type="HOGENOM" id="CLU_2450380_0_0_0"/>
<evidence type="ECO:0000256" key="6">
    <source>
        <dbReference type="ARBA" id="ARBA00038076"/>
    </source>
</evidence>
<evidence type="ECO:0000313" key="9">
    <source>
        <dbReference type="EMBL" id="AHG91595.1"/>
    </source>
</evidence>
<keyword evidence="4 7" id="KW-1133">Transmembrane helix</keyword>
<dbReference type="PANTHER" id="PTHR30572:SF4">
    <property type="entry name" value="ABC TRANSPORTER PERMEASE YTRF"/>
    <property type="match status" value="1"/>
</dbReference>
<name>W0RMN8_9BACT</name>
<dbReference type="GO" id="GO:0022857">
    <property type="term" value="F:transmembrane transporter activity"/>
    <property type="evidence" value="ECO:0007669"/>
    <property type="project" value="TreeGrafter"/>
</dbReference>
<reference evidence="9 10" key="1">
    <citation type="journal article" date="2014" name="Genome Announc.">
        <title>Genome Sequence and Methylome of Soil Bacterium Gemmatirosa kalamazoonensis KBS708T, a Member of the Rarely Cultivated Gemmatimonadetes Phylum.</title>
        <authorList>
            <person name="Debruyn J.M."/>
            <person name="Radosevich M."/>
            <person name="Wommack K.E."/>
            <person name="Polson S.W."/>
            <person name="Hauser L.J."/>
            <person name="Fawaz M.N."/>
            <person name="Korlach J."/>
            <person name="Tsai Y.C."/>
        </authorList>
    </citation>
    <scope>NUCLEOTIDE SEQUENCE [LARGE SCALE GENOMIC DNA]</scope>
    <source>
        <strain evidence="9 10">KBS708</strain>
    </source>
</reference>
<feature type="transmembrane region" description="Helical" evidence="7">
    <location>
        <begin position="20"/>
        <end position="40"/>
    </location>
</feature>
<feature type="transmembrane region" description="Helical" evidence="7">
    <location>
        <begin position="52"/>
        <end position="75"/>
    </location>
</feature>
<keyword evidence="10" id="KW-1185">Reference proteome</keyword>
<dbReference type="Proteomes" id="UP000019151">
    <property type="component" value="Chromosome"/>
</dbReference>
<accession>W0RMN8</accession>
<sequence length="89" mass="8659">MALGATTGGVMRLVLRQGGAQLALGGALGLALGVGLSQLLRGLMFGVKPGDPVVMLGVVAVLGGTGIAACLVPALRASRVDPIGALRAE</sequence>
<protein>
    <recommendedName>
        <fullName evidence="8">ABC3 transporter permease C-terminal domain-containing protein</fullName>
    </recommendedName>
</protein>
<organism evidence="9 10">
    <name type="scientific">Gemmatirosa kalamazoonensis</name>
    <dbReference type="NCBI Taxonomy" id="861299"/>
    <lineage>
        <taxon>Bacteria</taxon>
        <taxon>Pseudomonadati</taxon>
        <taxon>Gemmatimonadota</taxon>
        <taxon>Gemmatimonadia</taxon>
        <taxon>Gemmatimonadales</taxon>
        <taxon>Gemmatimonadaceae</taxon>
        <taxon>Gemmatirosa</taxon>
    </lineage>
</organism>
<dbReference type="eggNOG" id="COG0577">
    <property type="taxonomic scope" value="Bacteria"/>
</dbReference>
<evidence type="ECO:0000256" key="4">
    <source>
        <dbReference type="ARBA" id="ARBA00022989"/>
    </source>
</evidence>
<evidence type="ECO:0000259" key="8">
    <source>
        <dbReference type="Pfam" id="PF02687"/>
    </source>
</evidence>
<dbReference type="GO" id="GO:0005886">
    <property type="term" value="C:plasma membrane"/>
    <property type="evidence" value="ECO:0007669"/>
    <property type="project" value="UniProtKB-SubCell"/>
</dbReference>
<dbReference type="InterPro" id="IPR003838">
    <property type="entry name" value="ABC3_permease_C"/>
</dbReference>